<evidence type="ECO:0000256" key="5">
    <source>
        <dbReference type="ARBA" id="ARBA00022989"/>
    </source>
</evidence>
<dbReference type="GO" id="GO:0048039">
    <property type="term" value="F:ubiquinone binding"/>
    <property type="evidence" value="ECO:0007669"/>
    <property type="project" value="TreeGrafter"/>
</dbReference>
<keyword evidence="4 9" id="KW-0812">Transmembrane</keyword>
<evidence type="ECO:0000313" key="12">
    <source>
        <dbReference type="EMBL" id="KFI20579.1"/>
    </source>
</evidence>
<feature type="domain" description="NADH:quinone oxidoreductase/Mrp antiporter transmembrane" evidence="11">
    <location>
        <begin position="125"/>
        <end position="426"/>
    </location>
</feature>
<dbReference type="PANTHER" id="PTHR43507:SF1">
    <property type="entry name" value="NADH-UBIQUINONE OXIDOREDUCTASE CHAIN 4"/>
    <property type="match status" value="1"/>
</dbReference>
<dbReference type="InterPro" id="IPR010227">
    <property type="entry name" value="NADH_Q_OxRdtase_chainM/4"/>
</dbReference>
<dbReference type="NCBIfam" id="TIGR01972">
    <property type="entry name" value="NDH_I_M"/>
    <property type="match status" value="1"/>
</dbReference>
<evidence type="ECO:0000256" key="3">
    <source>
        <dbReference type="ARBA" id="ARBA00019906"/>
    </source>
</evidence>
<sequence length="491" mass="52585">MLSLTIFLPLITALVVLILPRSRPFLIRWVALAGAVLTFAAALGLLAGFDTGRPGLQWRTRLPWIPPVNAAYDVGVNGFSLALILLTAWLLVTVMVYVLRNDNRPKGHAALFLLMATGLLGVFAAQDLLLFYLFFEVGLVPMYFIIGIWGHDNRRYAAMKFFLYTRAASLAMLLSFLALYLLMEPHTFSLPAIIEAQPLAQAGGAGGWVMLGMLIGFGVKLPTVPLHNWLPDAHVEAPTEGSVMLAGIQLKMGAYGLLAIMLPIMPQVVFDYAWLLLALALVSLVYGSLAALAQQDLKRLIAYTSINHMGYIMLAGALAVLAPTAGTQELALNGGIYQIISHGLLTGGMFFAVGMIQDQTGTREMGRLRGLSRQASAFSLLTGVLVFGSLGLPGLSGFIGEFQVLGAAVSWNLWIAGVALVALVITTGLYLRIVISVLWGEPRTGTGAMKEPEGRKLAVMGSLVMLSLWLGLLPAGLLGVIQETVRSLAAG</sequence>
<feature type="transmembrane region" description="Helical" evidence="10">
    <location>
        <begin position="131"/>
        <end position="149"/>
    </location>
</feature>
<feature type="transmembrane region" description="Helical" evidence="10">
    <location>
        <begin position="377"/>
        <end position="399"/>
    </location>
</feature>
<feature type="transmembrane region" description="Helical" evidence="10">
    <location>
        <begin position="161"/>
        <end position="182"/>
    </location>
</feature>
<evidence type="ECO:0000256" key="10">
    <source>
        <dbReference type="SAM" id="Phobius"/>
    </source>
</evidence>
<feature type="transmembrane region" description="Helical" evidence="10">
    <location>
        <begin position="411"/>
        <end position="439"/>
    </location>
</feature>
<accession>A0A0E2Z530</accession>
<dbReference type="EMBL" id="JPGN01000016">
    <property type="protein sequence ID" value="KFI20579.1"/>
    <property type="molecule type" value="Genomic_DNA"/>
</dbReference>
<evidence type="ECO:0000256" key="1">
    <source>
        <dbReference type="ARBA" id="ARBA00004127"/>
    </source>
</evidence>
<reference evidence="12 13" key="1">
    <citation type="submission" date="2014-07" db="EMBL/GenBank/DDBJ databases">
        <title>Comparative analysis of Nitrosococcus oceani genome inventories of strains from Pacific and Atlantic gyres.</title>
        <authorList>
            <person name="Lim C.K."/>
            <person name="Wang L."/>
            <person name="Sayavedra-Soto L.A."/>
            <person name="Klotz M.G."/>
        </authorList>
    </citation>
    <scope>NUCLEOTIDE SEQUENCE [LARGE SCALE GENOMIC DNA]</scope>
    <source>
        <strain evidence="12 13">C-27</strain>
    </source>
</reference>
<name>A0A0E2Z530_9GAMM</name>
<dbReference type="GO" id="GO:0012505">
    <property type="term" value="C:endomembrane system"/>
    <property type="evidence" value="ECO:0007669"/>
    <property type="project" value="UniProtKB-SubCell"/>
</dbReference>
<dbReference type="GO" id="GO:0042773">
    <property type="term" value="P:ATP synthesis coupled electron transport"/>
    <property type="evidence" value="ECO:0007669"/>
    <property type="project" value="InterPro"/>
</dbReference>
<proteinExistence type="inferred from homology"/>
<feature type="transmembrane region" description="Helical" evidence="10">
    <location>
        <begin position="459"/>
        <end position="481"/>
    </location>
</feature>
<dbReference type="Proteomes" id="UP000028839">
    <property type="component" value="Unassembled WGS sequence"/>
</dbReference>
<gene>
    <name evidence="12" type="ORF">IB75_02490</name>
</gene>
<dbReference type="PANTHER" id="PTHR43507">
    <property type="entry name" value="NADH-UBIQUINONE OXIDOREDUCTASE CHAIN 4"/>
    <property type="match status" value="1"/>
</dbReference>
<feature type="transmembrane region" description="Helical" evidence="10">
    <location>
        <begin position="6"/>
        <end position="22"/>
    </location>
</feature>
<dbReference type="Pfam" id="PF00361">
    <property type="entry name" value="Proton_antipo_M"/>
    <property type="match status" value="1"/>
</dbReference>
<evidence type="ECO:0000256" key="2">
    <source>
        <dbReference type="ARBA" id="ARBA00009025"/>
    </source>
</evidence>
<comment type="subcellular location">
    <subcellularLocation>
        <location evidence="1">Endomembrane system</location>
        <topology evidence="1">Multi-pass membrane protein</topology>
    </subcellularLocation>
    <subcellularLocation>
        <location evidence="9">Membrane</location>
        <topology evidence="9">Multi-pass membrane protein</topology>
    </subcellularLocation>
</comment>
<keyword evidence="5 10" id="KW-1133">Transmembrane helix</keyword>
<dbReference type="GO" id="GO:0015990">
    <property type="term" value="P:electron transport coupled proton transport"/>
    <property type="evidence" value="ECO:0007669"/>
    <property type="project" value="TreeGrafter"/>
</dbReference>
<feature type="transmembrane region" description="Helical" evidence="10">
    <location>
        <begin position="79"/>
        <end position="99"/>
    </location>
</feature>
<comment type="similarity">
    <text evidence="2">Belongs to the complex I subunit 4 family.</text>
</comment>
<evidence type="ECO:0000256" key="8">
    <source>
        <dbReference type="ARBA" id="ARBA00032798"/>
    </source>
</evidence>
<evidence type="ECO:0000256" key="6">
    <source>
        <dbReference type="ARBA" id="ARBA00023136"/>
    </source>
</evidence>
<feature type="transmembrane region" description="Helical" evidence="10">
    <location>
        <begin position="29"/>
        <end position="49"/>
    </location>
</feature>
<comment type="caution">
    <text evidence="12">The sequence shown here is derived from an EMBL/GenBank/DDBJ whole genome shotgun (WGS) entry which is preliminary data.</text>
</comment>
<dbReference type="AlphaFoldDB" id="A0A0E2Z530"/>
<feature type="transmembrane region" description="Helical" evidence="10">
    <location>
        <begin position="108"/>
        <end position="125"/>
    </location>
</feature>
<keyword evidence="6 10" id="KW-0472">Membrane</keyword>
<evidence type="ECO:0000256" key="9">
    <source>
        <dbReference type="RuleBase" id="RU000320"/>
    </source>
</evidence>
<dbReference type="GO" id="GO:0016020">
    <property type="term" value="C:membrane"/>
    <property type="evidence" value="ECO:0007669"/>
    <property type="project" value="UniProtKB-SubCell"/>
</dbReference>
<evidence type="ECO:0000256" key="4">
    <source>
        <dbReference type="ARBA" id="ARBA00022692"/>
    </source>
</evidence>
<dbReference type="GO" id="GO:0008137">
    <property type="term" value="F:NADH dehydrogenase (ubiquinone) activity"/>
    <property type="evidence" value="ECO:0007669"/>
    <property type="project" value="InterPro"/>
</dbReference>
<feature type="transmembrane region" description="Helical" evidence="10">
    <location>
        <begin position="243"/>
        <end position="266"/>
    </location>
</feature>
<feature type="transmembrane region" description="Helical" evidence="10">
    <location>
        <begin position="300"/>
        <end position="323"/>
    </location>
</feature>
<evidence type="ECO:0000259" key="11">
    <source>
        <dbReference type="Pfam" id="PF00361"/>
    </source>
</evidence>
<dbReference type="InterPro" id="IPR003918">
    <property type="entry name" value="NADH_UbQ_OxRdtase"/>
</dbReference>
<dbReference type="PRINTS" id="PR01437">
    <property type="entry name" value="NUOXDRDTASE4"/>
</dbReference>
<protein>
    <recommendedName>
        <fullName evidence="3">NADH-quinone oxidoreductase subunit M</fullName>
    </recommendedName>
    <alternativeName>
        <fullName evidence="7">NADH dehydrogenase I subunit M</fullName>
    </alternativeName>
    <alternativeName>
        <fullName evidence="8">NDH-1 subunit M</fullName>
    </alternativeName>
</protein>
<dbReference type="GO" id="GO:0003954">
    <property type="term" value="F:NADH dehydrogenase activity"/>
    <property type="evidence" value="ECO:0007669"/>
    <property type="project" value="TreeGrafter"/>
</dbReference>
<dbReference type="OrthoDB" id="9768329at2"/>
<dbReference type="InterPro" id="IPR001750">
    <property type="entry name" value="ND/Mrp_TM"/>
</dbReference>
<organism evidence="12 13">
    <name type="scientific">Nitrosococcus oceani C-27</name>
    <dbReference type="NCBI Taxonomy" id="314279"/>
    <lineage>
        <taxon>Bacteria</taxon>
        <taxon>Pseudomonadati</taxon>
        <taxon>Pseudomonadota</taxon>
        <taxon>Gammaproteobacteria</taxon>
        <taxon>Chromatiales</taxon>
        <taxon>Chromatiaceae</taxon>
        <taxon>Nitrosococcus</taxon>
    </lineage>
</organism>
<evidence type="ECO:0000313" key="13">
    <source>
        <dbReference type="Proteomes" id="UP000028839"/>
    </source>
</evidence>
<feature type="transmembrane region" description="Helical" evidence="10">
    <location>
        <begin position="202"/>
        <end position="222"/>
    </location>
</feature>
<feature type="transmembrane region" description="Helical" evidence="10">
    <location>
        <begin position="272"/>
        <end position="293"/>
    </location>
</feature>
<dbReference type="HOGENOM" id="CLU_007100_4_4_6"/>
<feature type="transmembrane region" description="Helical" evidence="10">
    <location>
        <begin position="335"/>
        <end position="356"/>
    </location>
</feature>
<evidence type="ECO:0000256" key="7">
    <source>
        <dbReference type="ARBA" id="ARBA00031584"/>
    </source>
</evidence>